<feature type="domain" description="EngC GTPase" evidence="12">
    <location>
        <begin position="152"/>
        <end position="302"/>
    </location>
</feature>
<comment type="cofactor">
    <cofactor evidence="10">
        <name>Zn(2+)</name>
        <dbReference type="ChEBI" id="CHEBI:29105"/>
    </cofactor>
    <text evidence="10">Binds 1 zinc ion per subunit.</text>
</comment>
<evidence type="ECO:0000256" key="2">
    <source>
        <dbReference type="ARBA" id="ARBA00022517"/>
    </source>
</evidence>
<evidence type="ECO:0000256" key="5">
    <source>
        <dbReference type="ARBA" id="ARBA00022741"/>
    </source>
</evidence>
<keyword evidence="2 10" id="KW-0690">Ribosome biogenesis</keyword>
<dbReference type="NCBIfam" id="TIGR00157">
    <property type="entry name" value="ribosome small subunit-dependent GTPase A"/>
    <property type="match status" value="1"/>
</dbReference>
<reference evidence="14 15" key="1">
    <citation type="submission" date="2018-04" db="EMBL/GenBank/DDBJ databases">
        <title>Genome sequencing of Gemmobacter.</title>
        <authorList>
            <person name="Yi H."/>
            <person name="Baek M.-G."/>
        </authorList>
    </citation>
    <scope>NUCLEOTIDE SEQUENCE [LARGE SCALE GENOMIC DNA]</scope>
    <source>
        <strain evidence="14 15">HYN0069</strain>
    </source>
</reference>
<keyword evidence="3 10" id="KW-0479">Metal-binding</keyword>
<dbReference type="PANTHER" id="PTHR32120">
    <property type="entry name" value="SMALL RIBOSOMAL SUBUNIT BIOGENESIS GTPASE RSGA"/>
    <property type="match status" value="1"/>
</dbReference>
<dbReference type="Gene3D" id="3.40.50.300">
    <property type="entry name" value="P-loop containing nucleotide triphosphate hydrolases"/>
    <property type="match status" value="1"/>
</dbReference>
<dbReference type="KEGG" id="geh:HYN69_15080"/>
<dbReference type="GO" id="GO:0046872">
    <property type="term" value="F:metal ion binding"/>
    <property type="evidence" value="ECO:0007669"/>
    <property type="project" value="UniProtKB-KW"/>
</dbReference>
<evidence type="ECO:0000256" key="10">
    <source>
        <dbReference type="HAMAP-Rule" id="MF_01820"/>
    </source>
</evidence>
<feature type="domain" description="CP-type G" evidence="13">
    <location>
        <begin position="146"/>
        <end position="304"/>
    </location>
</feature>
<comment type="subunit">
    <text evidence="10">Monomer. Associates with 30S ribosomal subunit, binds 16S rRNA.</text>
</comment>
<dbReference type="InterPro" id="IPR027417">
    <property type="entry name" value="P-loop_NTPase"/>
</dbReference>
<protein>
    <recommendedName>
        <fullName evidence="10">Small ribosomal subunit biogenesis GTPase RsgA</fullName>
        <ecNumber evidence="10">3.6.1.-</ecNumber>
    </recommendedName>
</protein>
<feature type="region of interest" description="Disordered" evidence="11">
    <location>
        <begin position="362"/>
        <end position="389"/>
    </location>
</feature>
<organism evidence="14 15">
    <name type="scientific">Paragemmobacter aquarius</name>
    <dbReference type="NCBI Taxonomy" id="2169400"/>
    <lineage>
        <taxon>Bacteria</taxon>
        <taxon>Pseudomonadati</taxon>
        <taxon>Pseudomonadota</taxon>
        <taxon>Alphaproteobacteria</taxon>
        <taxon>Rhodobacterales</taxon>
        <taxon>Paracoccaceae</taxon>
        <taxon>Paragemmobacter</taxon>
    </lineage>
</organism>
<evidence type="ECO:0000259" key="13">
    <source>
        <dbReference type="PROSITE" id="PS51721"/>
    </source>
</evidence>
<keyword evidence="15" id="KW-1185">Reference proteome</keyword>
<evidence type="ECO:0000313" key="14">
    <source>
        <dbReference type="EMBL" id="AWB49644.1"/>
    </source>
</evidence>
<keyword evidence="6 10" id="KW-0378">Hydrolase</keyword>
<gene>
    <name evidence="10 14" type="primary">rsgA</name>
    <name evidence="14" type="ORF">HYN69_15080</name>
</gene>
<dbReference type="AlphaFoldDB" id="A0A2S0UPA1"/>
<sequence length="389" mass="42551">MVGRIASRQLYRPQRPRRLGSGGRLFSWPRGRRHIILASRLPRRHARPVIPLDDPLLSSLGWSAFFADQTDAGDAALVPARIATVHRARISAFTTAGSVRLSLPVKLNTADYAVGDWVLIEPETYLVTRRLDRRSLLQRRTEGAKFQQLIAANVDTLFIVTSCNDDFNPARLERYLALCNEAGTTPVIVLTKIDQTDTPDRFLREAASLQRDLQVVALNAKSPDAATALVPWCGPGQTVALVGSSGVGKSTLLNTLAGLDGDGAQATGGIRETDDKGRHTTTSRSLHRITGGGWCIDTPGMRTLHVSDVAAGLDVLFAEIIELAPLCRFRDCTHAHEPGCAVQAAIKAGTLEQARLDRWRKLSDENRDNTPVLTGPRGNKIDPSRRNRR</sequence>
<keyword evidence="9 10" id="KW-0342">GTP-binding</keyword>
<dbReference type="Pfam" id="PF03193">
    <property type="entry name" value="RsgA_GTPase"/>
    <property type="match status" value="1"/>
</dbReference>
<evidence type="ECO:0000256" key="11">
    <source>
        <dbReference type="SAM" id="MobiDB-lite"/>
    </source>
</evidence>
<evidence type="ECO:0000313" key="15">
    <source>
        <dbReference type="Proteomes" id="UP000244496"/>
    </source>
</evidence>
<keyword evidence="5 10" id="KW-0547">Nucleotide-binding</keyword>
<keyword evidence="8 10" id="KW-0694">RNA-binding</keyword>
<feature type="binding site" evidence="10">
    <location>
        <position position="340"/>
    </location>
    <ligand>
        <name>Zn(2+)</name>
        <dbReference type="ChEBI" id="CHEBI:29105"/>
    </ligand>
</feature>
<dbReference type="EC" id="3.6.1.-" evidence="10"/>
<keyword evidence="4 10" id="KW-0699">rRNA-binding</keyword>
<feature type="binding site" evidence="10">
    <location>
        <begin position="191"/>
        <end position="194"/>
    </location>
    <ligand>
        <name>GTP</name>
        <dbReference type="ChEBI" id="CHEBI:37565"/>
    </ligand>
</feature>
<feature type="compositionally biased region" description="Basic and acidic residues" evidence="11">
    <location>
        <begin position="379"/>
        <end position="389"/>
    </location>
</feature>
<comment type="function">
    <text evidence="10">One of several proteins that assist in the late maturation steps of the functional core of the 30S ribosomal subunit. Helps release RbfA from mature subunits. May play a role in the assembly of ribosomal proteins into the subunit. Circularly permuted GTPase that catalyzes slow GTP hydrolysis, GTPase activity is stimulated by the 30S ribosomal subunit.</text>
</comment>
<dbReference type="EMBL" id="CP028918">
    <property type="protein sequence ID" value="AWB49644.1"/>
    <property type="molecule type" value="Genomic_DNA"/>
</dbReference>
<dbReference type="OrthoDB" id="9809485at2"/>
<dbReference type="GO" id="GO:0042274">
    <property type="term" value="P:ribosomal small subunit biogenesis"/>
    <property type="evidence" value="ECO:0007669"/>
    <property type="project" value="UniProtKB-UniRule"/>
</dbReference>
<evidence type="ECO:0000256" key="4">
    <source>
        <dbReference type="ARBA" id="ARBA00022730"/>
    </source>
</evidence>
<evidence type="ECO:0000256" key="1">
    <source>
        <dbReference type="ARBA" id="ARBA00022490"/>
    </source>
</evidence>
<dbReference type="HAMAP" id="MF_01820">
    <property type="entry name" value="GTPase_RsgA"/>
    <property type="match status" value="1"/>
</dbReference>
<dbReference type="Gene3D" id="1.10.40.50">
    <property type="entry name" value="Probable gtpase engc, domain 3"/>
    <property type="match status" value="1"/>
</dbReference>
<evidence type="ECO:0000259" key="12">
    <source>
        <dbReference type="PROSITE" id="PS50936"/>
    </source>
</evidence>
<dbReference type="GO" id="GO:0005737">
    <property type="term" value="C:cytoplasm"/>
    <property type="evidence" value="ECO:0007669"/>
    <property type="project" value="UniProtKB-SubCell"/>
</dbReference>
<comment type="subcellular location">
    <subcellularLocation>
        <location evidence="10">Cytoplasm</location>
    </subcellularLocation>
</comment>
<dbReference type="InterPro" id="IPR010914">
    <property type="entry name" value="RsgA_GTPase_dom"/>
</dbReference>
<dbReference type="PROSITE" id="PS50936">
    <property type="entry name" value="ENGC_GTPASE"/>
    <property type="match status" value="1"/>
</dbReference>
<accession>A0A2S0UPA1</accession>
<dbReference type="GO" id="GO:0005525">
    <property type="term" value="F:GTP binding"/>
    <property type="evidence" value="ECO:0007669"/>
    <property type="project" value="UniProtKB-UniRule"/>
</dbReference>
<dbReference type="CDD" id="cd01854">
    <property type="entry name" value="YjeQ_EngC"/>
    <property type="match status" value="1"/>
</dbReference>
<dbReference type="PANTHER" id="PTHR32120:SF10">
    <property type="entry name" value="SMALL RIBOSOMAL SUBUNIT BIOGENESIS GTPASE RSGA"/>
    <property type="match status" value="1"/>
</dbReference>
<dbReference type="InterPro" id="IPR004881">
    <property type="entry name" value="Ribosome_biogen_GTPase_RsgA"/>
</dbReference>
<dbReference type="InterPro" id="IPR030378">
    <property type="entry name" value="G_CP_dom"/>
</dbReference>
<proteinExistence type="inferred from homology"/>
<dbReference type="GO" id="GO:0019843">
    <property type="term" value="F:rRNA binding"/>
    <property type="evidence" value="ECO:0007669"/>
    <property type="project" value="UniProtKB-KW"/>
</dbReference>
<feature type="binding site" evidence="10">
    <location>
        <position position="334"/>
    </location>
    <ligand>
        <name>Zn(2+)</name>
        <dbReference type="ChEBI" id="CHEBI:29105"/>
    </ligand>
</feature>
<evidence type="ECO:0000256" key="6">
    <source>
        <dbReference type="ARBA" id="ARBA00022801"/>
    </source>
</evidence>
<dbReference type="GO" id="GO:0003924">
    <property type="term" value="F:GTPase activity"/>
    <property type="evidence" value="ECO:0007669"/>
    <property type="project" value="UniProtKB-UniRule"/>
</dbReference>
<evidence type="ECO:0000256" key="3">
    <source>
        <dbReference type="ARBA" id="ARBA00022723"/>
    </source>
</evidence>
<feature type="binding site" evidence="10">
    <location>
        <position position="327"/>
    </location>
    <ligand>
        <name>Zn(2+)</name>
        <dbReference type="ChEBI" id="CHEBI:29105"/>
    </ligand>
</feature>
<comment type="similarity">
    <text evidence="10">Belongs to the TRAFAC class YlqF/YawG GTPase family. RsgA subfamily.</text>
</comment>
<feature type="binding site" evidence="10">
    <location>
        <position position="332"/>
    </location>
    <ligand>
        <name>Zn(2+)</name>
        <dbReference type="ChEBI" id="CHEBI:29105"/>
    </ligand>
</feature>
<evidence type="ECO:0000256" key="9">
    <source>
        <dbReference type="ARBA" id="ARBA00023134"/>
    </source>
</evidence>
<name>A0A2S0UPA1_9RHOB</name>
<evidence type="ECO:0000256" key="8">
    <source>
        <dbReference type="ARBA" id="ARBA00022884"/>
    </source>
</evidence>
<evidence type="ECO:0000256" key="7">
    <source>
        <dbReference type="ARBA" id="ARBA00022833"/>
    </source>
</evidence>
<keyword evidence="1 10" id="KW-0963">Cytoplasm</keyword>
<keyword evidence="7 10" id="KW-0862">Zinc</keyword>
<dbReference type="PROSITE" id="PS51721">
    <property type="entry name" value="G_CP"/>
    <property type="match status" value="1"/>
</dbReference>
<dbReference type="SUPFAM" id="SSF52540">
    <property type="entry name" value="P-loop containing nucleoside triphosphate hydrolases"/>
    <property type="match status" value="1"/>
</dbReference>
<feature type="binding site" evidence="10">
    <location>
        <begin position="243"/>
        <end position="251"/>
    </location>
    <ligand>
        <name>GTP</name>
        <dbReference type="ChEBI" id="CHEBI:37565"/>
    </ligand>
</feature>
<dbReference type="Proteomes" id="UP000244496">
    <property type="component" value="Chromosome"/>
</dbReference>